<organism evidence="2">
    <name type="scientific">Rhizopus microsporus var. microsporus</name>
    <dbReference type="NCBI Taxonomy" id="86635"/>
    <lineage>
        <taxon>Eukaryota</taxon>
        <taxon>Fungi</taxon>
        <taxon>Fungi incertae sedis</taxon>
        <taxon>Mucoromycota</taxon>
        <taxon>Mucoromycotina</taxon>
        <taxon>Mucoromycetes</taxon>
        <taxon>Mucorales</taxon>
        <taxon>Mucorineae</taxon>
        <taxon>Rhizopodaceae</taxon>
        <taxon>Rhizopus</taxon>
    </lineage>
</organism>
<protein>
    <submittedName>
        <fullName evidence="2">Actin/actin-like protein</fullName>
    </submittedName>
</protein>
<dbReference type="Gene3D" id="3.30.420.40">
    <property type="match status" value="3"/>
</dbReference>
<name>A0A1X0RFB7_RHIZD</name>
<dbReference type="VEuPathDB" id="FungiDB:BCV72DRAFT_9682"/>
<sequence length="426" mass="48004">MVTYGGDEVNAVVLDMGSTSTRVGFAGEEVPKAIIPTCYGVDQNNNYHVGDAQLNTWRPNVEIKNPMEDGMIRDWDAVEQIWKTAFQDYLHINPSEHPFLCTEPAWNTTENREKLMELAFEKFDMPAFYVAKSPVMTAYSVGRATALVLDSGGSITSAVPVYDGYVLKKGILHQSIGGDLLSEQIKEHLKNDLRMNITPLYKIAKKKPVGAGERPQVELRERPNTTKSFEDYHVSRIIHEYKESVSQVSEIPFDERLMAQRPQRPFEFPDGYNTTFGVERYRVPEIMFNPHHIRVPPVEQGKENEKIPSLGLSMNQLRHTVGVSKLVYNSITACDMDLRPLLFNNVIVTGGNTLFSGFIERLSNELPMMIPGAKVKVHGAGSQIERKCSSWLGGSILASLNTFHQMWISKKEYEEIGSSIIETKCQ</sequence>
<gene>
    <name evidence="2" type="ORF">BCV72DRAFT_9682</name>
</gene>
<proteinExistence type="inferred from homology"/>
<dbReference type="SUPFAM" id="SSF53067">
    <property type="entry name" value="Actin-like ATPase domain"/>
    <property type="match status" value="2"/>
</dbReference>
<dbReference type="Pfam" id="PF00022">
    <property type="entry name" value="Actin"/>
    <property type="match status" value="1"/>
</dbReference>
<accession>A0A1X0RFB7</accession>
<dbReference type="FunFam" id="3.30.420.40:FF:000050">
    <property type="entry name" value="Actin, alpha skeletal muscle"/>
    <property type="match status" value="1"/>
</dbReference>
<dbReference type="PRINTS" id="PR00190">
    <property type="entry name" value="ACTIN"/>
</dbReference>
<evidence type="ECO:0000256" key="1">
    <source>
        <dbReference type="RuleBase" id="RU000487"/>
    </source>
</evidence>
<dbReference type="Gene3D" id="3.90.640.10">
    <property type="entry name" value="Actin, Chain A, domain 4"/>
    <property type="match status" value="1"/>
</dbReference>
<dbReference type="SMART" id="SM00268">
    <property type="entry name" value="ACTIN"/>
    <property type="match status" value="1"/>
</dbReference>
<reference evidence="2" key="1">
    <citation type="journal article" date="2016" name="Proc. Natl. Acad. Sci. U.S.A.">
        <title>Lipid metabolic changes in an early divergent fungus govern the establishment of a mutualistic symbiosis with endobacteria.</title>
        <authorList>
            <person name="Lastovetsky O.A."/>
            <person name="Gaspar M.L."/>
            <person name="Mondo S.J."/>
            <person name="LaButti K.M."/>
            <person name="Sandor L."/>
            <person name="Grigoriev I.V."/>
            <person name="Henry S.A."/>
            <person name="Pawlowska T.E."/>
        </authorList>
    </citation>
    <scope>NUCLEOTIDE SEQUENCE [LARGE SCALE GENOMIC DNA]</scope>
    <source>
        <strain evidence="2">ATCC 52814</strain>
    </source>
</reference>
<dbReference type="InterPro" id="IPR004001">
    <property type="entry name" value="Actin_CS"/>
</dbReference>
<dbReference type="FunFam" id="3.30.420.40:FF:000058">
    <property type="entry name" value="Putative actin-related protein 5"/>
    <property type="match status" value="1"/>
</dbReference>
<dbReference type="InterPro" id="IPR043129">
    <property type="entry name" value="ATPase_NBD"/>
</dbReference>
<dbReference type="Proteomes" id="UP000242414">
    <property type="component" value="Unassembled WGS sequence"/>
</dbReference>
<dbReference type="AlphaFoldDB" id="A0A1X0RFB7"/>
<dbReference type="OrthoDB" id="5132116at2759"/>
<dbReference type="PROSITE" id="PS00432">
    <property type="entry name" value="ACTINS_2"/>
    <property type="match status" value="1"/>
</dbReference>
<dbReference type="PANTHER" id="PTHR11937">
    <property type="entry name" value="ACTIN"/>
    <property type="match status" value="1"/>
</dbReference>
<dbReference type="CDD" id="cd13395">
    <property type="entry name" value="ASKHA_NBD_Arp4_ACTL6-like"/>
    <property type="match status" value="1"/>
</dbReference>
<comment type="similarity">
    <text evidence="1">Belongs to the actin family.</text>
</comment>
<evidence type="ECO:0000313" key="2">
    <source>
        <dbReference type="EMBL" id="ORE10717.1"/>
    </source>
</evidence>
<dbReference type="EMBL" id="KV921863">
    <property type="protein sequence ID" value="ORE10717.1"/>
    <property type="molecule type" value="Genomic_DNA"/>
</dbReference>
<dbReference type="InterPro" id="IPR004000">
    <property type="entry name" value="Actin"/>
</dbReference>